<dbReference type="GO" id="GO:0071555">
    <property type="term" value="P:cell wall organization"/>
    <property type="evidence" value="ECO:0007669"/>
    <property type="project" value="UniProtKB-KW"/>
</dbReference>
<evidence type="ECO:0000256" key="5">
    <source>
        <dbReference type="ARBA" id="ARBA00022984"/>
    </source>
</evidence>
<comment type="similarity">
    <text evidence="1 9">Belongs to the peptidase S11 family.</text>
</comment>
<evidence type="ECO:0000256" key="6">
    <source>
        <dbReference type="ARBA" id="ARBA00023316"/>
    </source>
</evidence>
<dbReference type="InterPro" id="IPR018044">
    <property type="entry name" value="Peptidase_S11"/>
</dbReference>
<dbReference type="Proteomes" id="UP000176303">
    <property type="component" value="Unassembled WGS sequence"/>
</dbReference>
<feature type="active site" description="Acyl-ester intermediate" evidence="7">
    <location>
        <position position="66"/>
    </location>
</feature>
<name>A0A1F7U3N6_9BACT</name>
<protein>
    <recommendedName>
        <fullName evidence="11">Peptidase S11 D-alanyl-D-alanine carboxypeptidase A N-terminal domain-containing protein</fullName>
    </recommendedName>
</protein>
<evidence type="ECO:0000259" key="11">
    <source>
        <dbReference type="Pfam" id="PF00768"/>
    </source>
</evidence>
<feature type="domain" description="Peptidase S11 D-alanyl-D-alanine carboxypeptidase A N-terminal" evidence="11">
    <location>
        <begin position="36"/>
        <end position="261"/>
    </location>
</feature>
<keyword evidence="4" id="KW-0133">Cell shape</keyword>
<feature type="chain" id="PRO_5009532978" description="Peptidase S11 D-alanyl-D-alanine carboxypeptidase A N-terminal domain-containing protein" evidence="10">
    <location>
        <begin position="22"/>
        <end position="293"/>
    </location>
</feature>
<feature type="active site" evidence="7">
    <location>
        <position position="121"/>
    </location>
</feature>
<keyword evidence="3" id="KW-0378">Hydrolase</keyword>
<dbReference type="InterPro" id="IPR001967">
    <property type="entry name" value="Peptidase_S11_N"/>
</dbReference>
<comment type="caution">
    <text evidence="12">The sequence shown here is derived from an EMBL/GenBank/DDBJ whole genome shotgun (WGS) entry which is preliminary data.</text>
</comment>
<reference evidence="12 13" key="1">
    <citation type="journal article" date="2016" name="Nat. Commun.">
        <title>Thousands of microbial genomes shed light on interconnected biogeochemical processes in an aquifer system.</title>
        <authorList>
            <person name="Anantharaman K."/>
            <person name="Brown C.T."/>
            <person name="Hug L.A."/>
            <person name="Sharon I."/>
            <person name="Castelle C.J."/>
            <person name="Probst A.J."/>
            <person name="Thomas B.C."/>
            <person name="Singh A."/>
            <person name="Wilkins M.J."/>
            <person name="Karaoz U."/>
            <person name="Brodie E.L."/>
            <person name="Williams K.H."/>
            <person name="Hubbard S.S."/>
            <person name="Banfield J.F."/>
        </authorList>
    </citation>
    <scope>NUCLEOTIDE SEQUENCE [LARGE SCALE GENOMIC DNA]</scope>
</reference>
<dbReference type="InterPro" id="IPR000871">
    <property type="entry name" value="Beta-lactam_class-A"/>
</dbReference>
<accession>A0A1F7U3N6</accession>
<dbReference type="GO" id="GO:0009002">
    <property type="term" value="F:serine-type D-Ala-D-Ala carboxypeptidase activity"/>
    <property type="evidence" value="ECO:0007669"/>
    <property type="project" value="InterPro"/>
</dbReference>
<dbReference type="GO" id="GO:0008800">
    <property type="term" value="F:beta-lactamase activity"/>
    <property type="evidence" value="ECO:0007669"/>
    <property type="project" value="InterPro"/>
</dbReference>
<dbReference type="Gene3D" id="3.40.710.10">
    <property type="entry name" value="DD-peptidase/beta-lactamase superfamily"/>
    <property type="match status" value="1"/>
</dbReference>
<dbReference type="AlphaFoldDB" id="A0A1F7U3N6"/>
<dbReference type="SUPFAM" id="SSF56601">
    <property type="entry name" value="beta-lactamase/transpeptidase-like"/>
    <property type="match status" value="1"/>
</dbReference>
<evidence type="ECO:0000313" key="12">
    <source>
        <dbReference type="EMBL" id="OGL72297.1"/>
    </source>
</evidence>
<dbReference type="PANTHER" id="PTHR35333:SF3">
    <property type="entry name" value="BETA-LACTAMASE-TYPE TRANSPEPTIDASE FOLD CONTAINING PROTEIN"/>
    <property type="match status" value="1"/>
</dbReference>
<feature type="binding site" evidence="8">
    <location>
        <position position="229"/>
    </location>
    <ligand>
        <name>substrate</name>
    </ligand>
</feature>
<dbReference type="EMBL" id="MGDZ01000067">
    <property type="protein sequence ID" value="OGL72297.1"/>
    <property type="molecule type" value="Genomic_DNA"/>
</dbReference>
<evidence type="ECO:0000313" key="13">
    <source>
        <dbReference type="Proteomes" id="UP000176303"/>
    </source>
</evidence>
<evidence type="ECO:0000256" key="2">
    <source>
        <dbReference type="ARBA" id="ARBA00022729"/>
    </source>
</evidence>
<dbReference type="PRINTS" id="PR00725">
    <property type="entry name" value="DADACBPTASE1"/>
</dbReference>
<evidence type="ECO:0000256" key="8">
    <source>
        <dbReference type="PIRSR" id="PIRSR618044-2"/>
    </source>
</evidence>
<dbReference type="GO" id="GO:0009252">
    <property type="term" value="P:peptidoglycan biosynthetic process"/>
    <property type="evidence" value="ECO:0007669"/>
    <property type="project" value="UniProtKB-KW"/>
</dbReference>
<dbReference type="PANTHER" id="PTHR35333">
    <property type="entry name" value="BETA-LACTAMASE"/>
    <property type="match status" value="1"/>
</dbReference>
<feature type="signal peptide" evidence="10">
    <location>
        <begin position="1"/>
        <end position="21"/>
    </location>
</feature>
<evidence type="ECO:0000256" key="9">
    <source>
        <dbReference type="RuleBase" id="RU004016"/>
    </source>
</evidence>
<keyword evidence="5" id="KW-0573">Peptidoglycan synthesis</keyword>
<proteinExistence type="inferred from homology"/>
<dbReference type="Pfam" id="PF00768">
    <property type="entry name" value="Peptidase_S11"/>
    <property type="match status" value="1"/>
</dbReference>
<dbReference type="STRING" id="1802391.A3D72_01335"/>
<keyword evidence="2 10" id="KW-0732">Signal</keyword>
<dbReference type="InterPro" id="IPR012338">
    <property type="entry name" value="Beta-lactam/transpept-like"/>
</dbReference>
<dbReference type="GO" id="GO:0046677">
    <property type="term" value="P:response to antibiotic"/>
    <property type="evidence" value="ECO:0007669"/>
    <property type="project" value="InterPro"/>
</dbReference>
<evidence type="ECO:0000256" key="10">
    <source>
        <dbReference type="SAM" id="SignalP"/>
    </source>
</evidence>
<evidence type="ECO:0000256" key="3">
    <source>
        <dbReference type="ARBA" id="ARBA00022801"/>
    </source>
</evidence>
<evidence type="ECO:0000256" key="7">
    <source>
        <dbReference type="PIRSR" id="PIRSR618044-1"/>
    </source>
</evidence>
<gene>
    <name evidence="12" type="ORF">A3D72_01335</name>
</gene>
<keyword evidence="6" id="KW-0961">Cell wall biogenesis/degradation</keyword>
<dbReference type="GO" id="GO:0030655">
    <property type="term" value="P:beta-lactam antibiotic catabolic process"/>
    <property type="evidence" value="ECO:0007669"/>
    <property type="project" value="InterPro"/>
</dbReference>
<organism evidence="12 13">
    <name type="scientific">Candidatus Uhrbacteria bacterium RIFCSPHIGHO2_02_FULL_57_19</name>
    <dbReference type="NCBI Taxonomy" id="1802391"/>
    <lineage>
        <taxon>Bacteria</taxon>
        <taxon>Candidatus Uhriibacteriota</taxon>
    </lineage>
</organism>
<sequence length="293" mass="32098">MRRLIAIVAIVACLLPAAASAAPTLRDGYAPFDRAALTARSAIVIDAATGETLFSHRAAEPHPAASLSKLMTAVTFLEQKPLWTRRVSLKEEDEVGGGRLRLSVGSLLTIRDLFYSALVGSANNAAMALARNSGLTRDVYIREMNIRAATLGMTRTRFFEPTGMDPRNTTTADDMARLARYAFQNYTIRRATTTGEYRFTATSPRVAKIIKNTNRLLVVDPDIYITGGKTGYLDESKYNLAIRARDEKRSEVVVVVFGAPTRDASFDEAKALAKWAWTNYDWSPHSSAVAAGN</sequence>
<dbReference type="GO" id="GO:0008360">
    <property type="term" value="P:regulation of cell shape"/>
    <property type="evidence" value="ECO:0007669"/>
    <property type="project" value="UniProtKB-KW"/>
</dbReference>
<dbReference type="GO" id="GO:0006508">
    <property type="term" value="P:proteolysis"/>
    <property type="evidence" value="ECO:0007669"/>
    <property type="project" value="InterPro"/>
</dbReference>
<evidence type="ECO:0000256" key="1">
    <source>
        <dbReference type="ARBA" id="ARBA00007164"/>
    </source>
</evidence>
<feature type="active site" description="Proton acceptor" evidence="7">
    <location>
        <position position="69"/>
    </location>
</feature>
<evidence type="ECO:0000256" key="4">
    <source>
        <dbReference type="ARBA" id="ARBA00022960"/>
    </source>
</evidence>